<evidence type="ECO:0000256" key="1">
    <source>
        <dbReference type="ARBA" id="ARBA00002061"/>
    </source>
</evidence>
<dbReference type="PANTHER" id="PTHR33909">
    <property type="entry name" value="SEC TRANSLOCON ACCESSORY COMPLEX SUBUNIT YAJC"/>
    <property type="match status" value="1"/>
</dbReference>
<dbReference type="SMART" id="SM01323">
    <property type="entry name" value="YajC"/>
    <property type="match status" value="1"/>
</dbReference>
<dbReference type="NCBIfam" id="TIGR00739">
    <property type="entry name" value="yajC"/>
    <property type="match status" value="1"/>
</dbReference>
<sequence>MFITPAFAQSATDTATGFGGSGFEMIILFVPLMVVWYFLLIRPQRAQAKKREETLKAIRRGDQVVTGGGLVGKVTKVVDEKEVEVEIAEGVRVRIVRSGISEVRVKGEPVKADAA</sequence>
<dbReference type="OrthoDB" id="9811406at2"/>
<evidence type="ECO:0000256" key="3">
    <source>
        <dbReference type="ARBA" id="ARBA00006742"/>
    </source>
</evidence>
<keyword evidence="8 13" id="KW-0812">Transmembrane</keyword>
<dbReference type="RefSeq" id="WP_038688504.1">
    <property type="nucleotide sequence ID" value="NZ_CP006986.1"/>
</dbReference>
<dbReference type="EMBL" id="CP006986">
    <property type="protein sequence ID" value="AIC27036.1"/>
    <property type="molecule type" value="Genomic_DNA"/>
</dbReference>
<dbReference type="InterPro" id="IPR003849">
    <property type="entry name" value="Preprotein_translocase_YajC"/>
</dbReference>
<dbReference type="Proteomes" id="UP000027180">
    <property type="component" value="Chromosome"/>
</dbReference>
<dbReference type="GO" id="GO:0015031">
    <property type="term" value="P:protein transport"/>
    <property type="evidence" value="ECO:0007669"/>
    <property type="project" value="UniProtKB-KW"/>
</dbReference>
<reference evidence="14 15" key="1">
    <citation type="submission" date="2013-12" db="EMBL/GenBank/DDBJ databases">
        <title>Complete genome sequence of Rhizobium etli bv. mimosae IE4771.</title>
        <authorList>
            <person name="Bustos P."/>
            <person name="Santamaria R.I."/>
            <person name="Lozano L."/>
            <person name="Ormeno-Orrillo E."/>
            <person name="Rogel M.A."/>
            <person name="Romero D."/>
            <person name="Cevallos M.A."/>
            <person name="Martinez-Romero E."/>
            <person name="Gonzalez V."/>
        </authorList>
    </citation>
    <scope>NUCLEOTIDE SEQUENCE [LARGE SCALE GENOMIC DNA]</scope>
    <source>
        <strain evidence="14 15">IE4771</strain>
    </source>
</reference>
<protein>
    <recommendedName>
        <fullName evidence="5">Sec translocon accessory complex subunit YajC</fullName>
    </recommendedName>
</protein>
<keyword evidence="7" id="KW-1003">Cell membrane</keyword>
<gene>
    <name evidence="14" type="primary">yajC</name>
    <name evidence="14" type="ORF">IE4771_CH01915</name>
</gene>
<dbReference type="AlphaFoldDB" id="A0A060I6B0"/>
<comment type="subcellular location">
    <subcellularLocation>
        <location evidence="2">Cell membrane</location>
        <topology evidence="2">Single-pass membrane protein</topology>
    </subcellularLocation>
</comment>
<dbReference type="GO" id="GO:0005886">
    <property type="term" value="C:plasma membrane"/>
    <property type="evidence" value="ECO:0007669"/>
    <property type="project" value="UniProtKB-SubCell"/>
</dbReference>
<evidence type="ECO:0000256" key="4">
    <source>
        <dbReference type="ARBA" id="ARBA00011718"/>
    </source>
</evidence>
<evidence type="ECO:0000256" key="6">
    <source>
        <dbReference type="ARBA" id="ARBA00022448"/>
    </source>
</evidence>
<evidence type="ECO:0000256" key="10">
    <source>
        <dbReference type="ARBA" id="ARBA00022989"/>
    </source>
</evidence>
<comment type="similarity">
    <text evidence="3">Belongs to the YajC family.</text>
</comment>
<keyword evidence="9" id="KW-0653">Protein transport</keyword>
<dbReference type="KEGG" id="rei:IE4771_CH01915"/>
<evidence type="ECO:0000256" key="8">
    <source>
        <dbReference type="ARBA" id="ARBA00022692"/>
    </source>
</evidence>
<evidence type="ECO:0000256" key="2">
    <source>
        <dbReference type="ARBA" id="ARBA00004162"/>
    </source>
</evidence>
<proteinExistence type="inferred from homology"/>
<dbReference type="PANTHER" id="PTHR33909:SF1">
    <property type="entry name" value="SEC TRANSLOCON ACCESSORY COMPLEX SUBUNIT YAJC"/>
    <property type="match status" value="1"/>
</dbReference>
<accession>A0A060I6B0</accession>
<organism evidence="14 15">
    <name type="scientific">Rhizobium etli bv. mimosae str. IE4771</name>
    <dbReference type="NCBI Taxonomy" id="1432050"/>
    <lineage>
        <taxon>Bacteria</taxon>
        <taxon>Pseudomonadati</taxon>
        <taxon>Pseudomonadota</taxon>
        <taxon>Alphaproteobacteria</taxon>
        <taxon>Hyphomicrobiales</taxon>
        <taxon>Rhizobiaceae</taxon>
        <taxon>Rhizobium/Agrobacterium group</taxon>
        <taxon>Rhizobium</taxon>
    </lineage>
</organism>
<evidence type="ECO:0000256" key="7">
    <source>
        <dbReference type="ARBA" id="ARBA00022475"/>
    </source>
</evidence>
<evidence type="ECO:0000256" key="12">
    <source>
        <dbReference type="ARBA" id="ARBA00023136"/>
    </source>
</evidence>
<comment type="subunit">
    <text evidence="4">Part of the SecDF-YidC-YajC translocase complex. The SecDF-YidC-YajC translocase forms a supercomplex with SecYEG, called the holo-translocon (HTL).</text>
</comment>
<name>A0A060I6B0_RHIET</name>
<keyword evidence="10 13" id="KW-1133">Transmembrane helix</keyword>
<evidence type="ECO:0000256" key="9">
    <source>
        <dbReference type="ARBA" id="ARBA00022927"/>
    </source>
</evidence>
<keyword evidence="12 13" id="KW-0472">Membrane</keyword>
<evidence type="ECO:0000313" key="15">
    <source>
        <dbReference type="Proteomes" id="UP000027180"/>
    </source>
</evidence>
<evidence type="ECO:0000256" key="5">
    <source>
        <dbReference type="ARBA" id="ARBA00014962"/>
    </source>
</evidence>
<dbReference type="HOGENOM" id="CLU_116157_2_0_5"/>
<evidence type="ECO:0000313" key="14">
    <source>
        <dbReference type="EMBL" id="AIC27036.1"/>
    </source>
</evidence>
<comment type="function">
    <text evidence="1">The SecYEG-SecDF-YajC-YidC holo-translocon (HTL) protein secretase/insertase is a supercomplex required for protein secretion, insertion of proteins into membranes, and assembly of membrane protein complexes. While the SecYEG complex is essential for assembly of a number of proteins and complexes, the SecDF-YajC-YidC subcomplex facilitates these functions.</text>
</comment>
<dbReference type="Pfam" id="PF02699">
    <property type="entry name" value="YajC"/>
    <property type="match status" value="1"/>
</dbReference>
<dbReference type="PRINTS" id="PR01853">
    <property type="entry name" value="YAJCTRNLCASE"/>
</dbReference>
<feature type="transmembrane region" description="Helical" evidence="13">
    <location>
        <begin position="20"/>
        <end position="41"/>
    </location>
</feature>
<evidence type="ECO:0000256" key="13">
    <source>
        <dbReference type="SAM" id="Phobius"/>
    </source>
</evidence>
<keyword evidence="6" id="KW-0813">Transport</keyword>
<evidence type="ECO:0000256" key="11">
    <source>
        <dbReference type="ARBA" id="ARBA00023010"/>
    </source>
</evidence>
<keyword evidence="11" id="KW-0811">Translocation</keyword>